<name>A9KGQ7_COXBN</name>
<gene>
    <name evidence="1" type="ordered locus">CBUD_1770</name>
</gene>
<dbReference type="Proteomes" id="UP000008555">
    <property type="component" value="Chromosome"/>
</dbReference>
<evidence type="ECO:0000313" key="2">
    <source>
        <dbReference type="Proteomes" id="UP000008555"/>
    </source>
</evidence>
<dbReference type="KEGG" id="cbd:CBUD_1770"/>
<proteinExistence type="predicted"/>
<dbReference type="EMBL" id="CP000733">
    <property type="protein sequence ID" value="ABS76840.1"/>
    <property type="molecule type" value="Genomic_DNA"/>
</dbReference>
<dbReference type="HOGENOM" id="CLU_219991_0_0_6"/>
<accession>A9KGQ7</accession>
<organism evidence="1 2">
    <name type="scientific">Coxiella burnetii (strain Dugway 5J108-111)</name>
    <dbReference type="NCBI Taxonomy" id="434922"/>
    <lineage>
        <taxon>Bacteria</taxon>
        <taxon>Pseudomonadati</taxon>
        <taxon>Pseudomonadota</taxon>
        <taxon>Gammaproteobacteria</taxon>
        <taxon>Legionellales</taxon>
        <taxon>Coxiellaceae</taxon>
        <taxon>Coxiella</taxon>
    </lineage>
</organism>
<evidence type="ECO:0000313" key="1">
    <source>
        <dbReference type="EMBL" id="ABS76840.1"/>
    </source>
</evidence>
<reference evidence="1 2" key="1">
    <citation type="journal article" date="2009" name="Infect. Immun.">
        <title>Comparative genomics reveal extensive transposon-mediated genomic plasticity and diversity among potential effector proteins within the genus Coxiella.</title>
        <authorList>
            <person name="Beare P.A."/>
            <person name="Unsworth N."/>
            <person name="Andoh M."/>
            <person name="Voth D.E."/>
            <person name="Omsland A."/>
            <person name="Gilk S.D."/>
            <person name="Williams K.P."/>
            <person name="Sobral B.W."/>
            <person name="Kupko J.J.III."/>
            <person name="Porcella S.F."/>
            <person name="Samuel J.E."/>
            <person name="Heinzen R.A."/>
        </authorList>
    </citation>
    <scope>NUCLEOTIDE SEQUENCE [LARGE SCALE GENOMIC DNA]</scope>
    <source>
        <strain evidence="1 2">Dugway 5J108-111</strain>
    </source>
</reference>
<sequence length="38" mass="4392">MASFVVVSMSNLRFQLKLKQNQNKPIFKPILAFLKAIK</sequence>
<dbReference type="AlphaFoldDB" id="A9KGQ7"/>
<protein>
    <submittedName>
        <fullName evidence="1">Uncharacterized protein</fullName>
    </submittedName>
</protein>